<organism evidence="2 3">
    <name type="scientific">Lunasporangiospora selenospora</name>
    <dbReference type="NCBI Taxonomy" id="979761"/>
    <lineage>
        <taxon>Eukaryota</taxon>
        <taxon>Fungi</taxon>
        <taxon>Fungi incertae sedis</taxon>
        <taxon>Mucoromycota</taxon>
        <taxon>Mortierellomycotina</taxon>
        <taxon>Mortierellomycetes</taxon>
        <taxon>Mortierellales</taxon>
        <taxon>Mortierellaceae</taxon>
        <taxon>Lunasporangiospora</taxon>
    </lineage>
</organism>
<keyword evidence="3" id="KW-1185">Reference proteome</keyword>
<feature type="region of interest" description="Disordered" evidence="1">
    <location>
        <begin position="75"/>
        <end position="97"/>
    </location>
</feature>
<dbReference type="EMBL" id="JAABOA010000159">
    <property type="protein sequence ID" value="KAF9585561.1"/>
    <property type="molecule type" value="Genomic_DNA"/>
</dbReference>
<evidence type="ECO:0000313" key="3">
    <source>
        <dbReference type="Proteomes" id="UP000780801"/>
    </source>
</evidence>
<protein>
    <submittedName>
        <fullName evidence="2">Uncharacterized protein</fullName>
    </submittedName>
</protein>
<dbReference type="Proteomes" id="UP000780801">
    <property type="component" value="Unassembled WGS sequence"/>
</dbReference>
<dbReference type="SUPFAM" id="SSF82171">
    <property type="entry name" value="DPP6 N-terminal domain-like"/>
    <property type="match status" value="1"/>
</dbReference>
<evidence type="ECO:0000313" key="2">
    <source>
        <dbReference type="EMBL" id="KAF9585561.1"/>
    </source>
</evidence>
<gene>
    <name evidence="2" type="ORF">BGW38_001791</name>
</gene>
<dbReference type="AlphaFoldDB" id="A0A9P6G3D0"/>
<sequence length="1140" mass="128597">MATDIPSTLSKPEATLVIVEHTPESGLGLKIRGGNSNQAHNIRDIHDRLTSNSAVSQEGNNMRKPTESLYVGDLTTIGSGSTPDSCPKPNPPSGPSMSTQLDITPESNSLVELKVEDDVFSDNSKDLRELSLIQSADMTTTTITFTSIDEYEAQMLKDLDACSSDDGARRLFYTRSPSNHYGNLTFEGTSNNYSRPIRLEGKQSQLRVKRDEALSQREQVYYVVLCLMLDQDIEGIDQMFIGKLKIDLGPPPEKGEVSIVRVLLRYQAGPNLIVELCQKGKTTPGSILLCYVELSQSPPNVVSYDCILPRFTLPRRAFNIQHNISVGSRDTLAPATIFRVAISASGSHAATLAKTGEKMFLDLWELRLSEATSTVTFPYTHTVSSAHAAIEILTGYPKNPKLTLSWDGSQIVVYRVLGSSPDTSYLFEYPRDIHQQSHNQQVSLSLQLSKRHNQYPGLQSLSGEAMFVNISTAELGDISERFVACEQSGFSVFKTTESWEMLYHIPTLRCSTFSGYHQVMSAAVGGILALQTSPYQISIWDLASGTPKHLIETTREIRNNLLSSTGETLAVDIGRTLLLYSATSGALLQRHHISSEEWLGFIDGDRYIYGCDPYQPPHNYFMADIGDPFLSKKYIMPLLSTDQNVRDIITGGDWQGTNIKSTLVAYHHGSNLEVSYLEDLPSSTEDEFQCTRECILDVSEVPEIVIGSEVSYPGGIITTQASDHGLLKNISLYIRFKDGKMRQYWWVSSRFHLQEKCSQFTTVYEKSTLLCLSIWRLPRSSQDELELLFYWELNGVNTAHTLSTCSHGGNPTLSTSGGNVRLYEGTSRVALDVKVLFKTIYRIDTSNEMQCYAASEAVFKYIRSFANYYPVPGDHSVSLISKICKARDKFNHERVSLVLKKLLQTDNSNNTISWIPLRIYSKRSNPVGIILEKARVDPTVIEMAHIIIEYCLNKARELDDITYILYLLEYMDELTTRYADVALQITRGFGYIRCHDREFVIKNHKIAHPPTFRRFWALNNLRIYECWNPILQVHLNDKGFDAFNDTFTEEVFVAPVNLLWSFVPKALIPCNEFPLGDPHQTTTWLLSLYHAILFNMNPFSHVYIRPRFYKLEIIDNPAIEAVIQYKWYVSIGQRLSCELE</sequence>
<reference evidence="2" key="1">
    <citation type="journal article" date="2020" name="Fungal Divers.">
        <title>Resolving the Mortierellaceae phylogeny through synthesis of multi-gene phylogenetics and phylogenomics.</title>
        <authorList>
            <person name="Vandepol N."/>
            <person name="Liber J."/>
            <person name="Desiro A."/>
            <person name="Na H."/>
            <person name="Kennedy M."/>
            <person name="Barry K."/>
            <person name="Grigoriev I.V."/>
            <person name="Miller A.N."/>
            <person name="O'Donnell K."/>
            <person name="Stajich J.E."/>
            <person name="Bonito G."/>
        </authorList>
    </citation>
    <scope>NUCLEOTIDE SEQUENCE</scope>
    <source>
        <strain evidence="2">KOD1015</strain>
    </source>
</reference>
<proteinExistence type="predicted"/>
<accession>A0A9P6G3D0</accession>
<evidence type="ECO:0000256" key="1">
    <source>
        <dbReference type="SAM" id="MobiDB-lite"/>
    </source>
</evidence>
<comment type="caution">
    <text evidence="2">The sequence shown here is derived from an EMBL/GenBank/DDBJ whole genome shotgun (WGS) entry which is preliminary data.</text>
</comment>
<name>A0A9P6G3D0_9FUNG</name>